<evidence type="ECO:0000313" key="2">
    <source>
        <dbReference type="EMBL" id="URD93374.1"/>
    </source>
</evidence>
<accession>A0A9E7JUW2</accession>
<dbReference type="AlphaFoldDB" id="A0A9E7JUW2"/>
<organism evidence="2 3">
    <name type="scientific">Musa troglodytarum</name>
    <name type="common">fe'i banana</name>
    <dbReference type="NCBI Taxonomy" id="320322"/>
    <lineage>
        <taxon>Eukaryota</taxon>
        <taxon>Viridiplantae</taxon>
        <taxon>Streptophyta</taxon>
        <taxon>Embryophyta</taxon>
        <taxon>Tracheophyta</taxon>
        <taxon>Spermatophyta</taxon>
        <taxon>Magnoliopsida</taxon>
        <taxon>Liliopsida</taxon>
        <taxon>Zingiberales</taxon>
        <taxon>Musaceae</taxon>
        <taxon>Musa</taxon>
    </lineage>
</organism>
<dbReference type="PANTHER" id="PTHR36078">
    <property type="entry name" value="BNACNNG21220D PROTEIN"/>
    <property type="match status" value="1"/>
</dbReference>
<feature type="compositionally biased region" description="Polar residues" evidence="1">
    <location>
        <begin position="181"/>
        <end position="193"/>
    </location>
</feature>
<reference evidence="2" key="1">
    <citation type="submission" date="2022-05" db="EMBL/GenBank/DDBJ databases">
        <title>The Musa troglodytarum L. genome provides insights into the mechanism of non-climacteric behaviour and enrichment of carotenoids.</title>
        <authorList>
            <person name="Wang J."/>
        </authorList>
    </citation>
    <scope>NUCLEOTIDE SEQUENCE</scope>
    <source>
        <tissue evidence="2">Leaf</tissue>
    </source>
</reference>
<keyword evidence="3" id="KW-1185">Reference proteome</keyword>
<evidence type="ECO:0000313" key="3">
    <source>
        <dbReference type="Proteomes" id="UP001055439"/>
    </source>
</evidence>
<name>A0A9E7JUW2_9LILI</name>
<protein>
    <submittedName>
        <fullName evidence="2">Uncharacterized protein</fullName>
    </submittedName>
</protein>
<feature type="compositionally biased region" description="Basic and acidic residues" evidence="1">
    <location>
        <begin position="1"/>
        <end position="12"/>
    </location>
</feature>
<gene>
    <name evidence="2" type="ORF">MUK42_00963</name>
</gene>
<dbReference type="OrthoDB" id="1669448at2759"/>
<dbReference type="EMBL" id="CP097505">
    <property type="protein sequence ID" value="URD93374.1"/>
    <property type="molecule type" value="Genomic_DNA"/>
</dbReference>
<evidence type="ECO:0000256" key="1">
    <source>
        <dbReference type="SAM" id="MobiDB-lite"/>
    </source>
</evidence>
<dbReference type="Proteomes" id="UP001055439">
    <property type="component" value="Chromosome 3"/>
</dbReference>
<feature type="region of interest" description="Disordered" evidence="1">
    <location>
        <begin position="1"/>
        <end position="32"/>
    </location>
</feature>
<feature type="region of interest" description="Disordered" evidence="1">
    <location>
        <begin position="177"/>
        <end position="202"/>
    </location>
</feature>
<sequence>MEEEGGGKARPSEEDEEATSTMEARPSEQEQVPYVICSPSSPSSFSSSVSPLFCFLFSWERRRIRQEVTRIVQFLGETSTPPSVSTFIGSIRLGDLIFCFAFSVSPEANEIDAAEYEEKHQRYEALYSRRLRAKYFSKKALDGGDIYGDETTIDNEIIKSSRWPCTRSFADPIKYMEHQKQSSSEAETNATTDKNQEPKKSC</sequence>
<proteinExistence type="predicted"/>
<dbReference type="PANTHER" id="PTHR36078:SF2">
    <property type="entry name" value="OS09G0473966 PROTEIN"/>
    <property type="match status" value="1"/>
</dbReference>